<sequence length="101" mass="10622">MPKTNIPPSEAPTPIPAIAAVDSPSEAFVVPEGLEIGMLDVDVLEMTLGVVVDAVKALGSIEARVVVIKEPEEEDWRIGDLQLIGLDGPLKALGELFAGCF</sequence>
<protein>
    <submittedName>
        <fullName evidence="1">Uncharacterized protein</fullName>
    </submittedName>
</protein>
<keyword evidence="2" id="KW-1185">Reference proteome</keyword>
<proteinExistence type="predicted"/>
<name>A0A4Z0YT64_9PEZI</name>
<reference evidence="1 2" key="1">
    <citation type="submission" date="2019-03" db="EMBL/GenBank/DDBJ databases">
        <title>Draft genome sequence of Xylaria hypoxylon DSM 108379, a ubiquitous saprotrophic-parasitic fungi on hardwood.</title>
        <authorList>
            <person name="Buettner E."/>
            <person name="Leonhardt S."/>
            <person name="Gebauer A.M."/>
            <person name="Liers C."/>
            <person name="Hofrichter M."/>
            <person name="Kellner H."/>
        </authorList>
    </citation>
    <scope>NUCLEOTIDE SEQUENCE [LARGE SCALE GENOMIC DNA]</scope>
    <source>
        <strain evidence="1 2">DSM 108379</strain>
    </source>
</reference>
<dbReference type="AlphaFoldDB" id="A0A4Z0YT64"/>
<comment type="caution">
    <text evidence="1">The sequence shown here is derived from an EMBL/GenBank/DDBJ whole genome shotgun (WGS) entry which is preliminary data.</text>
</comment>
<gene>
    <name evidence="1" type="ORF">E0Z10_g5516</name>
</gene>
<evidence type="ECO:0000313" key="1">
    <source>
        <dbReference type="EMBL" id="TGJ83238.1"/>
    </source>
</evidence>
<accession>A0A4Z0YT64</accession>
<organism evidence="1 2">
    <name type="scientific">Xylaria hypoxylon</name>
    <dbReference type="NCBI Taxonomy" id="37992"/>
    <lineage>
        <taxon>Eukaryota</taxon>
        <taxon>Fungi</taxon>
        <taxon>Dikarya</taxon>
        <taxon>Ascomycota</taxon>
        <taxon>Pezizomycotina</taxon>
        <taxon>Sordariomycetes</taxon>
        <taxon>Xylariomycetidae</taxon>
        <taxon>Xylariales</taxon>
        <taxon>Xylariaceae</taxon>
        <taxon>Xylaria</taxon>
    </lineage>
</organism>
<dbReference type="Proteomes" id="UP000297716">
    <property type="component" value="Unassembled WGS sequence"/>
</dbReference>
<evidence type="ECO:0000313" key="2">
    <source>
        <dbReference type="Proteomes" id="UP000297716"/>
    </source>
</evidence>
<dbReference type="EMBL" id="SKBN01000100">
    <property type="protein sequence ID" value="TGJ83238.1"/>
    <property type="molecule type" value="Genomic_DNA"/>
</dbReference>